<gene>
    <name evidence="1" type="ORF">ADK37_11430</name>
</gene>
<dbReference type="RefSeq" id="WP_030038137.1">
    <property type="nucleotide sequence ID" value="NZ_KL575586.1"/>
</dbReference>
<reference evidence="2" key="1">
    <citation type="submission" date="2015-07" db="EMBL/GenBank/DDBJ databases">
        <authorList>
            <person name="Ju K.-S."/>
            <person name="Doroghazi J.R."/>
            <person name="Metcalf W.W."/>
        </authorList>
    </citation>
    <scope>NUCLEOTIDE SEQUENCE [LARGE SCALE GENOMIC DNA]</scope>
    <source>
        <strain evidence="2">NRRL 2290</strain>
    </source>
</reference>
<dbReference type="PATRIC" id="fig|67356.5.peg.2469"/>
<evidence type="ECO:0000313" key="1">
    <source>
        <dbReference type="EMBL" id="KOG37041.1"/>
    </source>
</evidence>
<comment type="caution">
    <text evidence="1">The sequence shown here is derived from an EMBL/GenBank/DDBJ whole genome shotgun (WGS) entry which is preliminary data.</text>
</comment>
<dbReference type="STRING" id="67356.AQJ84_23150"/>
<organism evidence="1 2">
    <name type="scientific">Streptomyces resistomycificus</name>
    <dbReference type="NCBI Taxonomy" id="67356"/>
    <lineage>
        <taxon>Bacteria</taxon>
        <taxon>Bacillati</taxon>
        <taxon>Actinomycetota</taxon>
        <taxon>Actinomycetes</taxon>
        <taxon>Kitasatosporales</taxon>
        <taxon>Streptomycetaceae</taxon>
        <taxon>Streptomyces</taxon>
        <taxon>Streptomyces aurantiacus group</taxon>
    </lineage>
</organism>
<proteinExistence type="predicted"/>
<dbReference type="EMBL" id="LGUS01000116">
    <property type="protein sequence ID" value="KOG37041.1"/>
    <property type="molecule type" value="Genomic_DNA"/>
</dbReference>
<evidence type="ECO:0000313" key="2">
    <source>
        <dbReference type="Proteomes" id="UP000037251"/>
    </source>
</evidence>
<accession>A0A0L8LG37</accession>
<keyword evidence="2" id="KW-1185">Reference proteome</keyword>
<sequence length="76" mass="8154">MSTAVKQELPRFGEQTFRAWFRTRSPAGDGQRGPVLLWVESFNDHFTPDVLRSAVTVPENAGSSVSGCRAGTSAAG</sequence>
<dbReference type="AlphaFoldDB" id="A0A0L8LG37"/>
<dbReference type="Proteomes" id="UP000037251">
    <property type="component" value="Unassembled WGS sequence"/>
</dbReference>
<protein>
    <submittedName>
        <fullName evidence="1">Uncharacterized protein</fullName>
    </submittedName>
</protein>
<name>A0A0L8LG37_9ACTN</name>